<feature type="transmembrane region" description="Helical" evidence="1">
    <location>
        <begin position="44"/>
        <end position="64"/>
    </location>
</feature>
<dbReference type="AlphaFoldDB" id="A0A091BS91"/>
<dbReference type="InterPro" id="IPR009526">
    <property type="entry name" value="DUF1146"/>
</dbReference>
<accession>A0A091BS91</accession>
<keyword evidence="5" id="KW-1185">Reference proteome</keyword>
<evidence type="ECO:0000256" key="1">
    <source>
        <dbReference type="SAM" id="Phobius"/>
    </source>
</evidence>
<keyword evidence="1" id="KW-1133">Transmembrane helix</keyword>
<dbReference type="RefSeq" id="WP_039697145.1">
    <property type="nucleotide sequence ID" value="NZ_AUZH01000026.1"/>
</dbReference>
<comment type="caution">
    <text evidence="2">The sequence shown here is derived from an EMBL/GenBank/DDBJ whole genome shotgun (WGS) entry which is preliminary data.</text>
</comment>
<evidence type="ECO:0000313" key="3">
    <source>
        <dbReference type="EMBL" id="SFL13301.1"/>
    </source>
</evidence>
<dbReference type="Proteomes" id="UP000182793">
    <property type="component" value="Unassembled WGS sequence"/>
</dbReference>
<dbReference type="EMBL" id="AUZH01000026">
    <property type="protein sequence ID" value="KFN87340.1"/>
    <property type="molecule type" value="Genomic_DNA"/>
</dbReference>
<evidence type="ECO:0000313" key="4">
    <source>
        <dbReference type="Proteomes" id="UP000029382"/>
    </source>
</evidence>
<keyword evidence="1" id="KW-0472">Membrane</keyword>
<dbReference type="Pfam" id="PF06612">
    <property type="entry name" value="DUF1146"/>
    <property type="match status" value="1"/>
</dbReference>
<protein>
    <submittedName>
        <fullName evidence="2 3">Membrane protein</fullName>
    </submittedName>
</protein>
<dbReference type="Proteomes" id="UP000029382">
    <property type="component" value="Unassembled WGS sequence"/>
</dbReference>
<sequence length="78" mass="9044">MEILNSSVTLISHLVFIVMTHQILRNLFDWSKLIKNTPENIGRLKVFILLVSIALGYMVSHFILEIITDSQTFFFGFQ</sequence>
<dbReference type="EMBL" id="FOTG01000003">
    <property type="protein sequence ID" value="SFL13301.1"/>
    <property type="molecule type" value="Genomic_DNA"/>
</dbReference>
<evidence type="ECO:0000313" key="2">
    <source>
        <dbReference type="EMBL" id="KFN87340.1"/>
    </source>
</evidence>
<proteinExistence type="predicted"/>
<reference evidence="2 4" key="1">
    <citation type="journal article" date="2014" name="Genome Announc.">
        <title>Draft Genome Sequences of Streptococcus bovis Strains ATCC 33317 and JB1.</title>
        <authorList>
            <person name="Benahmed F.H."/>
            <person name="Gopinath G.R."/>
            <person name="Harbottle H."/>
            <person name="Cotta M.A."/>
            <person name="Luo Y."/>
            <person name="Henderson C."/>
            <person name="Teri P."/>
            <person name="Soppet D."/>
            <person name="Rasmussen M."/>
            <person name="Whitehead T.R."/>
            <person name="Davidson M."/>
        </authorList>
    </citation>
    <scope>NUCLEOTIDE SEQUENCE [LARGE SCALE GENOMIC DNA]</scope>
    <source>
        <strain evidence="2 4">JB1</strain>
    </source>
</reference>
<keyword evidence="1" id="KW-0812">Transmembrane</keyword>
<reference evidence="3 5" key="2">
    <citation type="submission" date="2016-10" db="EMBL/GenBank/DDBJ databases">
        <authorList>
            <person name="Varghese N."/>
            <person name="Submissions S."/>
        </authorList>
    </citation>
    <scope>NUCLEOTIDE SEQUENCE [LARGE SCALE GENOMIC DNA]</scope>
    <source>
        <strain evidence="3 5">JB1</strain>
    </source>
</reference>
<organism evidence="2 4">
    <name type="scientific">Streptococcus equinus JB1</name>
    <dbReference type="NCBI Taxonomy" id="1294274"/>
    <lineage>
        <taxon>Bacteria</taxon>
        <taxon>Bacillati</taxon>
        <taxon>Bacillota</taxon>
        <taxon>Bacilli</taxon>
        <taxon>Lactobacillales</taxon>
        <taxon>Streptococcaceae</taxon>
        <taxon>Streptococcus</taxon>
    </lineage>
</organism>
<dbReference type="NCBIfam" id="TIGR02327">
    <property type="entry name" value="int_mem_ywzB"/>
    <property type="match status" value="1"/>
</dbReference>
<evidence type="ECO:0000313" key="5">
    <source>
        <dbReference type="Proteomes" id="UP000182793"/>
    </source>
</evidence>
<gene>
    <name evidence="2" type="ORF">H702_07960</name>
    <name evidence="3" type="ORF">SAMN02910290_00535</name>
</gene>
<name>A0A091BS91_STREI</name>